<comment type="caution">
    <text evidence="2">The sequence shown here is derived from an EMBL/GenBank/DDBJ whole genome shotgun (WGS) entry which is preliminary data.</text>
</comment>
<dbReference type="EMBL" id="SLYB01000001">
    <property type="protein sequence ID" value="TCP97771.1"/>
    <property type="molecule type" value="Genomic_DNA"/>
</dbReference>
<sequence length="986" mass="111584">MSNTTKTSAINSNKVYAAPQRESVDDPIAYCQKGYHLYPVRYAFNKTGLHSMKNNRFLPHIDKANYELRRLRDGFIYIFALDGRGQGIKVTANSEKSGWCWYVYRYRSPEIDAIDTHLGSLPTNYKFKQYICHGENIYNEWSLSGSEKPYIEINNELESIYIAYSDFELPLELLDKLAIDEEIRSHWMQYLEIKSMRGHVTELTASNLKNLVTDFAPTEKYLQENENFNYEIFTPIVSPDIDISVPCEQTKGAIVALYDHIGMARDLVAFKQNLMDEYQALFQKYSYSITTAQFIDAYAKQICAKKNEKELKLIRRHANPYHSVSTTLKEVYQDLSHILAEEHIQENAGIDIVNQLKADFDLPKIDGINLINKLANIPLFHNDILHNLTYAQINFMKLPTNELRLKSLVELAKSTNSAAVANAYFLYAQALYWGMNSTPQGRKALIYAFSQLIDNNETPFLNDGDKTAMQSLAESIMPRLLELQKFVDWLSQGIDLSALNVYAYDKFITTIVTEVQASRIRAGKGEVLTIQETEIIKKIETIYRKKGITNETFNIKTAYTSQANKIDLGNGVPYQDPIIHRTKTTKLVIYDESYNLFRTSAARLSGAAHFLNLSVLLGYWSNQTSSTYAGRVANDPTLNTITALSEYIVPRSETLKSTLQLDIRTINGKPQLRAINARTGKMFNSAWLAARAGLLNFETAITGVWVLIEVGLAVEAKYKGDDIDFWGAISRGSGVAIGSLGKPAIGTSATYLAAGKTPVARMAARFLLAHGSKIPYIGLALAVLGFTLSLLKKEDMELWIENGFWGNSDEYWGEAKEGYEWTKNRQKISEFQKQFDSSFLTGSTKNAALSFFELEMQRFFAFSGVFDISATNKHQIVVKHPNITSNTKPSEIKIEMLQLYIEKLGVVHPETQHRTVNIIEGEATIQFHGKWRAIRFSGGILSFISPTKESIAMDDEDIFRIDIKVAIPRYNGTDKFISSELTPLIF</sequence>
<evidence type="ECO:0000313" key="2">
    <source>
        <dbReference type="EMBL" id="TCP97771.1"/>
    </source>
</evidence>
<dbReference type="OrthoDB" id="5685991at2"/>
<reference evidence="2 3" key="1">
    <citation type="submission" date="2019-03" db="EMBL/GenBank/DDBJ databases">
        <title>Genomic Encyclopedia of Type Strains, Phase IV (KMG-IV): sequencing the most valuable type-strain genomes for metagenomic binning, comparative biology and taxonomic classification.</title>
        <authorList>
            <person name="Goeker M."/>
        </authorList>
    </citation>
    <scope>NUCLEOTIDE SEQUENCE [LARGE SCALE GENOMIC DNA]</scope>
    <source>
        <strain evidence="2 3">DSM 28404</strain>
    </source>
</reference>
<proteinExistence type="predicted"/>
<feature type="domain" description="Toxin VasX N-terminal region" evidence="1">
    <location>
        <begin position="30"/>
        <end position="196"/>
    </location>
</feature>
<accession>A0A4R2T7U8</accession>
<gene>
    <name evidence="2" type="ORF">EDC44_101154</name>
</gene>
<evidence type="ECO:0000313" key="3">
    <source>
        <dbReference type="Proteomes" id="UP000295763"/>
    </source>
</evidence>
<dbReference type="Proteomes" id="UP000295763">
    <property type="component" value="Unassembled WGS sequence"/>
</dbReference>
<protein>
    <recommendedName>
        <fullName evidence="1">Toxin VasX N-terminal region domain-containing protein</fullName>
    </recommendedName>
</protein>
<organism evidence="2 3">
    <name type="scientific">Cricetibacter osteomyelitidis</name>
    <dbReference type="NCBI Taxonomy" id="1521931"/>
    <lineage>
        <taxon>Bacteria</taxon>
        <taxon>Pseudomonadati</taxon>
        <taxon>Pseudomonadota</taxon>
        <taxon>Gammaproteobacteria</taxon>
        <taxon>Pasteurellales</taxon>
        <taxon>Pasteurellaceae</taxon>
        <taxon>Cricetibacter</taxon>
    </lineage>
</organism>
<dbReference type="InterPro" id="IPR046864">
    <property type="entry name" value="VasX_N"/>
</dbReference>
<keyword evidence="3" id="KW-1185">Reference proteome</keyword>
<name>A0A4R2T7U8_9PAST</name>
<dbReference type="Pfam" id="PF20249">
    <property type="entry name" value="VasX_N"/>
    <property type="match status" value="1"/>
</dbReference>
<dbReference type="AlphaFoldDB" id="A0A4R2T7U8"/>
<dbReference type="RefSeq" id="WP_131974383.1">
    <property type="nucleotide sequence ID" value="NZ_SLYB01000001.1"/>
</dbReference>
<evidence type="ECO:0000259" key="1">
    <source>
        <dbReference type="Pfam" id="PF20249"/>
    </source>
</evidence>